<name>A0A2V3USR4_9SPHN</name>
<dbReference type="RefSeq" id="WP_167398581.1">
    <property type="nucleotide sequence ID" value="NZ_QJJM01000015.1"/>
</dbReference>
<dbReference type="InterPro" id="IPR002772">
    <property type="entry name" value="Glyco_hydro_3_C"/>
</dbReference>
<dbReference type="SMART" id="SM00758">
    <property type="entry name" value="PA14"/>
    <property type="match status" value="1"/>
</dbReference>
<accession>A0A2V3USR4</accession>
<evidence type="ECO:0000313" key="8">
    <source>
        <dbReference type="Proteomes" id="UP000248014"/>
    </source>
</evidence>
<dbReference type="AlphaFoldDB" id="A0A2V3USR4"/>
<dbReference type="Gene3D" id="3.40.50.1700">
    <property type="entry name" value="Glycoside hydrolase family 3 C-terminal domain"/>
    <property type="match status" value="1"/>
</dbReference>
<dbReference type="Gene3D" id="2.60.40.10">
    <property type="entry name" value="Immunoglobulins"/>
    <property type="match status" value="1"/>
</dbReference>
<evidence type="ECO:0000313" key="7">
    <source>
        <dbReference type="EMBL" id="PXW69807.1"/>
    </source>
</evidence>
<dbReference type="SMART" id="SM01217">
    <property type="entry name" value="Fn3_like"/>
    <property type="match status" value="1"/>
</dbReference>
<keyword evidence="2 5" id="KW-0378">Hydrolase</keyword>
<dbReference type="InterPro" id="IPR013783">
    <property type="entry name" value="Ig-like_fold"/>
</dbReference>
<dbReference type="InterPro" id="IPR026891">
    <property type="entry name" value="Fn3-like"/>
</dbReference>
<proteinExistence type="inferred from homology"/>
<sequence length="821" mass="88679">MNVSDHHRKADRCAQLLAEMSLDEKIGLLAGKDFWSLSSVERLGIPSLRMSDGPTGLRSVNSDPATVFPVGTALAATFDSDLVTQVSAAIGREAIAHGVDVLLAPGINIQRTPLGGRNFEYYSEDPVLAGAIGTAYVNGVQSEGVGTSVKHFAANNQEHRRMDGSSDVSERVLREIYLAAFEQVVSEAAPWTIMSAYNRINGVFCSQNGLLLDGILKGEWGYEGVVVSDWGAAKDTVGCAKGGLDLEMPGPARVFGPALQQAVEAGQIMETTIDDHALRVLRLIERCGLLDGNPKASRGQSHGGAHRELARRAAADSMVLLKNEDAVLPISVTGRLAVIGALADHPAIQGGGSSQVTPERIISPLDALREQISSISEIVFERGVDAEPGTPTINPRLLETAQGDQGLTARYYPNPDFDGAPVLERTEWWLSKLGFGDAAQSATDLAFSVEWKGILRPRFTGRHTFELLHSNPDVWLEIDGAMLVGETTPRQTELLFMILPLNRRHAAIMLEAGRDYQICIRYAQPGAGSIRAFNIFDVKLREPAPDRERAITAVRNSEVVLVFAGPGTTAETEGVDRASMRLPEAQNALIEDIAAINPNTVVCINCGGPVEMPWANKVKGIVQCWLPGQEGGHAIADVLTGAVNPSGKLPVTFPRRYEDNPSFLHYPGGARVHYGEGLFVGYRHYDAAGVEPEFPFGHGLSYTRFALSDVDAPQRAEAFSDITVACTLANTGDLPGAEVVQIYLEHLDPAETMPLRQLKAFAKCKLAPREHARMSLTVPGRAFAWFDVDAGGWTVTPGRYRLHIGTSSRNLPLVRDIEITA</sequence>
<evidence type="ECO:0000256" key="4">
    <source>
        <dbReference type="ARBA" id="ARBA00023295"/>
    </source>
</evidence>
<comment type="caution">
    <text evidence="7">The sequence shown here is derived from an EMBL/GenBank/DDBJ whole genome shotgun (WGS) entry which is preliminary data.</text>
</comment>
<dbReference type="Gene3D" id="3.20.20.300">
    <property type="entry name" value="Glycoside hydrolase, family 3, N-terminal domain"/>
    <property type="match status" value="1"/>
</dbReference>
<evidence type="ECO:0000256" key="2">
    <source>
        <dbReference type="ARBA" id="ARBA00022801"/>
    </source>
</evidence>
<dbReference type="PROSITE" id="PS00775">
    <property type="entry name" value="GLYCOSYL_HYDROL_F3"/>
    <property type="match status" value="1"/>
</dbReference>
<dbReference type="InterPro" id="IPR036962">
    <property type="entry name" value="Glyco_hydro_3_N_sf"/>
</dbReference>
<comment type="similarity">
    <text evidence="1 5">Belongs to the glycosyl hydrolase 3 family.</text>
</comment>
<evidence type="ECO:0000256" key="3">
    <source>
        <dbReference type="ARBA" id="ARBA00023277"/>
    </source>
</evidence>
<dbReference type="InterPro" id="IPR001764">
    <property type="entry name" value="Glyco_hydro_3_N"/>
</dbReference>
<dbReference type="InterPro" id="IPR050288">
    <property type="entry name" value="Cellulose_deg_GH3"/>
</dbReference>
<evidence type="ECO:0000259" key="6">
    <source>
        <dbReference type="PROSITE" id="PS51820"/>
    </source>
</evidence>
<dbReference type="EMBL" id="QJJM01000015">
    <property type="protein sequence ID" value="PXW69807.1"/>
    <property type="molecule type" value="Genomic_DNA"/>
</dbReference>
<dbReference type="Gene3D" id="2.60.120.260">
    <property type="entry name" value="Galactose-binding domain-like"/>
    <property type="match status" value="1"/>
</dbReference>
<organism evidence="7 8">
    <name type="scientific">Blastomonas natatoria</name>
    <dbReference type="NCBI Taxonomy" id="34015"/>
    <lineage>
        <taxon>Bacteria</taxon>
        <taxon>Pseudomonadati</taxon>
        <taxon>Pseudomonadota</taxon>
        <taxon>Alphaproteobacteria</taxon>
        <taxon>Sphingomonadales</taxon>
        <taxon>Sphingomonadaceae</taxon>
        <taxon>Blastomonas</taxon>
    </lineage>
</organism>
<dbReference type="Pfam" id="PF07691">
    <property type="entry name" value="PA14"/>
    <property type="match status" value="1"/>
</dbReference>
<dbReference type="GO" id="GO:0004553">
    <property type="term" value="F:hydrolase activity, hydrolyzing O-glycosyl compounds"/>
    <property type="evidence" value="ECO:0007669"/>
    <property type="project" value="InterPro"/>
</dbReference>
<dbReference type="InterPro" id="IPR036881">
    <property type="entry name" value="Glyco_hydro_3_C_sf"/>
</dbReference>
<reference evidence="7 8" key="1">
    <citation type="submission" date="2018-05" db="EMBL/GenBank/DDBJ databases">
        <title>Genomic Encyclopedia of Type Strains, Phase IV (KMG-IV): sequencing the most valuable type-strain genomes for metagenomic binning, comparative biology and taxonomic classification.</title>
        <authorList>
            <person name="Goeker M."/>
        </authorList>
    </citation>
    <scope>NUCLEOTIDE SEQUENCE [LARGE SCALE GENOMIC DNA]</scope>
    <source>
        <strain evidence="7 8">DSM 3183</strain>
    </source>
</reference>
<evidence type="ECO:0000256" key="1">
    <source>
        <dbReference type="ARBA" id="ARBA00005336"/>
    </source>
</evidence>
<dbReference type="Pfam" id="PF14310">
    <property type="entry name" value="Fn3-like"/>
    <property type="match status" value="1"/>
</dbReference>
<keyword evidence="4 5" id="KW-0326">Glycosidase</keyword>
<protein>
    <submittedName>
        <fullName evidence="7">Beta-glucosidase</fullName>
    </submittedName>
</protein>
<dbReference type="InterPro" id="IPR019800">
    <property type="entry name" value="Glyco_hydro_3_AS"/>
</dbReference>
<dbReference type="Pfam" id="PF00933">
    <property type="entry name" value="Glyco_hydro_3"/>
    <property type="match status" value="1"/>
</dbReference>
<dbReference type="SUPFAM" id="SSF51445">
    <property type="entry name" value="(Trans)glycosidases"/>
    <property type="match status" value="1"/>
</dbReference>
<dbReference type="PRINTS" id="PR00133">
    <property type="entry name" value="GLHYDRLASE3"/>
</dbReference>
<dbReference type="PANTHER" id="PTHR42715">
    <property type="entry name" value="BETA-GLUCOSIDASE"/>
    <property type="match status" value="1"/>
</dbReference>
<dbReference type="Proteomes" id="UP000248014">
    <property type="component" value="Unassembled WGS sequence"/>
</dbReference>
<dbReference type="SUPFAM" id="SSF52279">
    <property type="entry name" value="Beta-D-glucan exohydrolase, C-terminal domain"/>
    <property type="match status" value="1"/>
</dbReference>
<gene>
    <name evidence="7" type="ORF">C7451_11580</name>
</gene>
<evidence type="ECO:0000256" key="5">
    <source>
        <dbReference type="RuleBase" id="RU361161"/>
    </source>
</evidence>
<feature type="domain" description="PA14" evidence="6">
    <location>
        <begin position="402"/>
        <end position="554"/>
    </location>
</feature>
<dbReference type="PROSITE" id="PS51820">
    <property type="entry name" value="PA14"/>
    <property type="match status" value="1"/>
</dbReference>
<keyword evidence="8" id="KW-1185">Reference proteome</keyword>
<dbReference type="InterPro" id="IPR037524">
    <property type="entry name" value="PA14/GLEYA"/>
</dbReference>
<dbReference type="GO" id="GO:0005975">
    <property type="term" value="P:carbohydrate metabolic process"/>
    <property type="evidence" value="ECO:0007669"/>
    <property type="project" value="InterPro"/>
</dbReference>
<keyword evidence="3" id="KW-0119">Carbohydrate metabolism</keyword>
<dbReference type="PANTHER" id="PTHR42715:SF10">
    <property type="entry name" value="BETA-GLUCOSIDASE"/>
    <property type="match status" value="1"/>
</dbReference>
<dbReference type="Pfam" id="PF01915">
    <property type="entry name" value="Glyco_hydro_3_C"/>
    <property type="match status" value="1"/>
</dbReference>
<dbReference type="InterPro" id="IPR017853">
    <property type="entry name" value="GH"/>
</dbReference>
<dbReference type="InterPro" id="IPR011658">
    <property type="entry name" value="PA14_dom"/>
</dbReference>